<sequence length="90" mass="10755">MLEMKFVNEDEIIERLYKKLEEHIDKIVVSNHIEGPLNQLQIAKFLTVSTDTILSYERLGMPYGHIGKRKFYDRKMCMDWQTSSKIYELI</sequence>
<accession>A0A7X6DB43</accession>
<organism evidence="1 2">
    <name type="scientific">Vagococcus fluvialis</name>
    <dbReference type="NCBI Taxonomy" id="2738"/>
    <lineage>
        <taxon>Bacteria</taxon>
        <taxon>Bacillati</taxon>
        <taxon>Bacillota</taxon>
        <taxon>Bacilli</taxon>
        <taxon>Lactobacillales</taxon>
        <taxon>Enterococcaceae</taxon>
        <taxon>Vagococcus</taxon>
    </lineage>
</organism>
<dbReference type="Proteomes" id="UP000521358">
    <property type="component" value="Unassembled WGS sequence"/>
</dbReference>
<dbReference type="Gene3D" id="1.10.10.10">
    <property type="entry name" value="Winged helix-like DNA-binding domain superfamily/Winged helix DNA-binding domain"/>
    <property type="match status" value="1"/>
</dbReference>
<gene>
    <name evidence="1" type="ORF">HED35_12875</name>
</gene>
<protein>
    <submittedName>
        <fullName evidence="1">MerR family transcriptional regulator</fullName>
    </submittedName>
</protein>
<dbReference type="InterPro" id="IPR036388">
    <property type="entry name" value="WH-like_DNA-bd_sf"/>
</dbReference>
<dbReference type="InterPro" id="IPR009061">
    <property type="entry name" value="DNA-bd_dom_put_sf"/>
</dbReference>
<evidence type="ECO:0000313" key="1">
    <source>
        <dbReference type="EMBL" id="NKC68983.1"/>
    </source>
</evidence>
<dbReference type="EMBL" id="JAAVMB010000017">
    <property type="protein sequence ID" value="NKC68983.1"/>
    <property type="molecule type" value="Genomic_DNA"/>
</dbReference>
<evidence type="ECO:0000313" key="2">
    <source>
        <dbReference type="Proteomes" id="UP000521358"/>
    </source>
</evidence>
<comment type="caution">
    <text evidence="1">The sequence shown here is derived from an EMBL/GenBank/DDBJ whole genome shotgun (WGS) entry which is preliminary data.</text>
</comment>
<dbReference type="AlphaFoldDB" id="A0A7X6DB43"/>
<dbReference type="RefSeq" id="WP_167808036.1">
    <property type="nucleotide sequence ID" value="NZ_JAAVMB010000017.1"/>
</dbReference>
<dbReference type="SUPFAM" id="SSF46955">
    <property type="entry name" value="Putative DNA-binding domain"/>
    <property type="match status" value="1"/>
</dbReference>
<reference evidence="1 2" key="1">
    <citation type="submission" date="2020-03" db="EMBL/GenBank/DDBJ databases">
        <title>Bacterial samples isolated from urine from healthy bovine heifers (Gyr breed).</title>
        <authorList>
            <person name="Giannattasio-Ferraz S."/>
            <person name="Maskeri L."/>
            <person name="Penido A."/>
            <person name="Barbosa-Stancioli E.F."/>
            <person name="Putonti C."/>
        </authorList>
    </citation>
    <scope>NUCLEOTIDE SEQUENCE [LARGE SCALE GENOMIC DNA]</scope>
    <source>
        <strain evidence="1 2">UFMG-H7</strain>
    </source>
</reference>
<name>A0A7X6DB43_9ENTE</name>
<proteinExistence type="predicted"/>